<dbReference type="RefSeq" id="WP_152973730.1">
    <property type="nucleotide sequence ID" value="NZ_LHOY01000021.1"/>
</dbReference>
<reference evidence="1 2" key="1">
    <citation type="submission" date="2015-07" db="EMBL/GenBank/DDBJ databases">
        <title>Whole genome sequencing of endophytes isolated from poison ivy (Toxicodendron radicans).</title>
        <authorList>
            <person name="Tran P.N."/>
            <person name="Lee Y.P."/>
            <person name="Gan H.M."/>
            <person name="Savka M.A."/>
        </authorList>
    </citation>
    <scope>NUCLEOTIDE SEQUENCE [LARGE SCALE GENOMIC DNA]</scope>
    <source>
        <strain evidence="1 2">RIT-PI-g</strain>
    </source>
</reference>
<gene>
    <name evidence="1" type="ORF">AEQ48_12345</name>
</gene>
<comment type="caution">
    <text evidence="1">The sequence shown here is derived from an EMBL/GenBank/DDBJ whole genome shotgun (WGS) entry which is preliminary data.</text>
</comment>
<name>A0ABR5M7T0_9PSED</name>
<evidence type="ECO:0000313" key="2">
    <source>
        <dbReference type="Proteomes" id="UP000037820"/>
    </source>
</evidence>
<dbReference type="Proteomes" id="UP000037820">
    <property type="component" value="Unassembled WGS sequence"/>
</dbReference>
<dbReference type="EMBL" id="LHOY01000021">
    <property type="protein sequence ID" value="KPG74835.1"/>
    <property type="molecule type" value="Genomic_DNA"/>
</dbReference>
<keyword evidence="2" id="KW-1185">Reference proteome</keyword>
<organism evidence="1 2">
    <name type="scientific">Pseudomonas libanensis</name>
    <dbReference type="NCBI Taxonomy" id="75588"/>
    <lineage>
        <taxon>Bacteria</taxon>
        <taxon>Pseudomonadati</taxon>
        <taxon>Pseudomonadota</taxon>
        <taxon>Gammaproteobacteria</taxon>
        <taxon>Pseudomonadales</taxon>
        <taxon>Pseudomonadaceae</taxon>
        <taxon>Pseudomonas</taxon>
    </lineage>
</organism>
<protein>
    <submittedName>
        <fullName evidence="1">Uncharacterized protein</fullName>
    </submittedName>
</protein>
<accession>A0ABR5M7T0</accession>
<proteinExistence type="predicted"/>
<sequence>MNSGHMNFFKINECGLYKVGKPKAHGCDITESLDLITKWLEETPFPETIPWDSTKKNTNRTKCYCQDIYKDDATGDFVLVLWKSDTDSAGTLWGARSAEKGKVVKYTSTYKGDDVIWGRPCYYWIIPSLNTVISIKFDTSVCDSAMLQDWVTSAITNKVKHQNRVKHTTDTGFVRLSLTDSPDDQPYKFSYRFDISLRSLNTASVELAELQQKITHIIKRETVTVSTKDEREGWVKIFDALPYLGTKPEAKKRRIEIKAEAKPTKNELEKIIETYASERTQGEWDRVGFELQDKSITWVDKYRLKEYITLPSDSPDILPAAYLYDVLSKSRERYMMPIQRSDGVDLAEAGTAT</sequence>
<evidence type="ECO:0000313" key="1">
    <source>
        <dbReference type="EMBL" id="KPG74835.1"/>
    </source>
</evidence>